<proteinExistence type="predicted"/>
<organism evidence="13 14">
    <name type="scientific">Rhodopirellula europaea SH398</name>
    <dbReference type="NCBI Taxonomy" id="1263868"/>
    <lineage>
        <taxon>Bacteria</taxon>
        <taxon>Pseudomonadati</taxon>
        <taxon>Planctomycetota</taxon>
        <taxon>Planctomycetia</taxon>
        <taxon>Pirellulales</taxon>
        <taxon>Pirellulaceae</taxon>
        <taxon>Rhodopirellula</taxon>
    </lineage>
</organism>
<dbReference type="CDD" id="cd00082">
    <property type="entry name" value="HisKA"/>
    <property type="match status" value="1"/>
</dbReference>
<dbReference type="GO" id="GO:0005524">
    <property type="term" value="F:ATP binding"/>
    <property type="evidence" value="ECO:0007669"/>
    <property type="project" value="UniProtKB-KW"/>
</dbReference>
<dbReference type="InterPro" id="IPR005467">
    <property type="entry name" value="His_kinase_dom"/>
</dbReference>
<feature type="domain" description="Histidine kinase" evidence="10">
    <location>
        <begin position="210"/>
        <end position="428"/>
    </location>
</feature>
<evidence type="ECO:0000256" key="9">
    <source>
        <dbReference type="SAM" id="Coils"/>
    </source>
</evidence>
<accession>M5S359</accession>
<dbReference type="Gene3D" id="3.30.565.10">
    <property type="entry name" value="Histidine kinase-like ATPase, C-terminal domain"/>
    <property type="match status" value="1"/>
</dbReference>
<dbReference type="PROSITE" id="PS50112">
    <property type="entry name" value="PAS"/>
    <property type="match status" value="1"/>
</dbReference>
<feature type="domain" description="PAC" evidence="12">
    <location>
        <begin position="116"/>
        <end position="168"/>
    </location>
</feature>
<reference evidence="13 14" key="1">
    <citation type="journal article" date="2013" name="Mar. Genomics">
        <title>Expression of sulfatases in Rhodopirellula baltica and the diversity of sulfatases in the genus Rhodopirellula.</title>
        <authorList>
            <person name="Wegner C.E."/>
            <person name="Richter-Heitmann T."/>
            <person name="Klindworth A."/>
            <person name="Klockow C."/>
            <person name="Richter M."/>
            <person name="Achstetter T."/>
            <person name="Glockner F.O."/>
            <person name="Harder J."/>
        </authorList>
    </citation>
    <scope>NUCLEOTIDE SEQUENCE [LARGE SCALE GENOMIC DNA]</scope>
    <source>
        <strain evidence="13 14">SH398</strain>
    </source>
</reference>
<dbReference type="Gene3D" id="3.30.450.20">
    <property type="entry name" value="PAS domain"/>
    <property type="match status" value="1"/>
</dbReference>
<evidence type="ECO:0000259" key="11">
    <source>
        <dbReference type="PROSITE" id="PS50112"/>
    </source>
</evidence>
<dbReference type="PROSITE" id="PS50109">
    <property type="entry name" value="HIS_KIN"/>
    <property type="match status" value="1"/>
</dbReference>
<dbReference type="InterPro" id="IPR036890">
    <property type="entry name" value="HATPase_C_sf"/>
</dbReference>
<keyword evidence="4" id="KW-0808">Transferase</keyword>
<dbReference type="SMART" id="SM00086">
    <property type="entry name" value="PAC"/>
    <property type="match status" value="1"/>
</dbReference>
<dbReference type="InterPro" id="IPR003661">
    <property type="entry name" value="HisK_dim/P_dom"/>
</dbReference>
<keyword evidence="5" id="KW-0547">Nucleotide-binding</keyword>
<comment type="catalytic activity">
    <reaction evidence="1">
        <text>ATP + protein L-histidine = ADP + protein N-phospho-L-histidine.</text>
        <dbReference type="EC" id="2.7.13.3"/>
    </reaction>
</comment>
<sequence length="435" mass="49389">MTAFAHSPFCRRRLDINYDEFMTQRHDLPAQVLPRRGQSIPPEFFRAIAESTVDWESWQSANGQVVWVNQAVERFTGYTPKKCLAMDDYPLPMIAAEDRERMGRHLEEASKGSTGNNVEFKVLHRDQSTSWVAVSWQPMTDREGNSLGFRASFRDVTERRQMREQLREQLREQNAELEHLVQMRTAKIAQLEKHRLKMEKLAALGELAAGVAHEINNPLAGIRNAFALLKRHLPSNVKHYDKLDLIDGEIERIRGITHQMFQLYRPSQQKADVFNARRCLEELMSLALPMSRKFKVKVKLERAELPATKELGVDEVLLREGELKQILLNLVHNAIQASSPGQEVRLVVTANDDTLVLRVIDQGCGIADDVIDSIFDPFFSTKTTTVGQGMGLGLSVTRGLTEAMRGTIDVSSQPNEGTEFCVQLPRCLKTEPEEN</sequence>
<dbReference type="GO" id="GO:0000155">
    <property type="term" value="F:phosphorelay sensor kinase activity"/>
    <property type="evidence" value="ECO:0007669"/>
    <property type="project" value="InterPro"/>
</dbReference>
<dbReference type="CDD" id="cd00075">
    <property type="entry name" value="HATPase"/>
    <property type="match status" value="1"/>
</dbReference>
<dbReference type="AlphaFoldDB" id="M5S359"/>
<feature type="domain" description="PAS" evidence="11">
    <location>
        <begin position="60"/>
        <end position="113"/>
    </location>
</feature>
<keyword evidence="7 13" id="KW-0067">ATP-binding</keyword>
<evidence type="ECO:0000313" key="13">
    <source>
        <dbReference type="EMBL" id="EMI25891.1"/>
    </source>
</evidence>
<dbReference type="InterPro" id="IPR000014">
    <property type="entry name" value="PAS"/>
</dbReference>
<evidence type="ECO:0000256" key="5">
    <source>
        <dbReference type="ARBA" id="ARBA00022741"/>
    </source>
</evidence>
<dbReference type="PROSITE" id="PS50113">
    <property type="entry name" value="PAC"/>
    <property type="match status" value="1"/>
</dbReference>
<keyword evidence="6" id="KW-0418">Kinase</keyword>
<feature type="coiled-coil region" evidence="9">
    <location>
        <begin position="156"/>
        <end position="187"/>
    </location>
</feature>
<dbReference type="InterPro" id="IPR001610">
    <property type="entry name" value="PAC"/>
</dbReference>
<dbReference type="EC" id="2.7.13.3" evidence="2"/>
<dbReference type="InterPro" id="IPR036097">
    <property type="entry name" value="HisK_dim/P_sf"/>
</dbReference>
<dbReference type="InterPro" id="IPR035965">
    <property type="entry name" value="PAS-like_dom_sf"/>
</dbReference>
<dbReference type="EMBL" id="ANOF01000111">
    <property type="protein sequence ID" value="EMI25891.1"/>
    <property type="molecule type" value="Genomic_DNA"/>
</dbReference>
<dbReference type="PANTHER" id="PTHR43065">
    <property type="entry name" value="SENSOR HISTIDINE KINASE"/>
    <property type="match status" value="1"/>
</dbReference>
<keyword evidence="3" id="KW-0597">Phosphoprotein</keyword>
<evidence type="ECO:0000256" key="8">
    <source>
        <dbReference type="ARBA" id="ARBA00023012"/>
    </source>
</evidence>
<keyword evidence="9" id="KW-0175">Coiled coil</keyword>
<comment type="caution">
    <text evidence="13">The sequence shown here is derived from an EMBL/GenBank/DDBJ whole genome shotgun (WGS) entry which is preliminary data.</text>
</comment>
<dbReference type="CDD" id="cd00130">
    <property type="entry name" value="PAS"/>
    <property type="match status" value="1"/>
</dbReference>
<evidence type="ECO:0000259" key="12">
    <source>
        <dbReference type="PROSITE" id="PS50113"/>
    </source>
</evidence>
<dbReference type="Gene3D" id="1.10.287.130">
    <property type="match status" value="1"/>
</dbReference>
<protein>
    <recommendedName>
        <fullName evidence="2">histidine kinase</fullName>
        <ecNumber evidence="2">2.7.13.3</ecNumber>
    </recommendedName>
</protein>
<dbReference type="Pfam" id="PF00512">
    <property type="entry name" value="HisKA"/>
    <property type="match status" value="1"/>
</dbReference>
<evidence type="ECO:0000256" key="7">
    <source>
        <dbReference type="ARBA" id="ARBA00022840"/>
    </source>
</evidence>
<dbReference type="SMART" id="SM00388">
    <property type="entry name" value="HisKA"/>
    <property type="match status" value="1"/>
</dbReference>
<evidence type="ECO:0000256" key="6">
    <source>
        <dbReference type="ARBA" id="ARBA00022777"/>
    </source>
</evidence>
<evidence type="ECO:0000256" key="2">
    <source>
        <dbReference type="ARBA" id="ARBA00012438"/>
    </source>
</evidence>
<dbReference type="NCBIfam" id="TIGR00229">
    <property type="entry name" value="sensory_box"/>
    <property type="match status" value="1"/>
</dbReference>
<keyword evidence="8" id="KW-0902">Two-component regulatory system</keyword>
<dbReference type="SUPFAM" id="SSF55874">
    <property type="entry name" value="ATPase domain of HSP90 chaperone/DNA topoisomerase II/histidine kinase"/>
    <property type="match status" value="1"/>
</dbReference>
<dbReference type="SUPFAM" id="SSF55785">
    <property type="entry name" value="PYP-like sensor domain (PAS domain)"/>
    <property type="match status" value="1"/>
</dbReference>
<evidence type="ECO:0000256" key="4">
    <source>
        <dbReference type="ARBA" id="ARBA00022679"/>
    </source>
</evidence>
<name>M5S359_9BACT</name>
<evidence type="ECO:0000256" key="1">
    <source>
        <dbReference type="ARBA" id="ARBA00000085"/>
    </source>
</evidence>
<dbReference type="Pfam" id="PF13426">
    <property type="entry name" value="PAS_9"/>
    <property type="match status" value="1"/>
</dbReference>
<gene>
    <name evidence="13" type="ORF">RESH_03512</name>
</gene>
<evidence type="ECO:0000313" key="14">
    <source>
        <dbReference type="Proteomes" id="UP000011996"/>
    </source>
</evidence>
<dbReference type="InterPro" id="IPR003594">
    <property type="entry name" value="HATPase_dom"/>
</dbReference>
<evidence type="ECO:0000259" key="10">
    <source>
        <dbReference type="PROSITE" id="PS50109"/>
    </source>
</evidence>
<dbReference type="SMART" id="SM00091">
    <property type="entry name" value="PAS"/>
    <property type="match status" value="1"/>
</dbReference>
<dbReference type="PANTHER" id="PTHR43065:SF10">
    <property type="entry name" value="PEROXIDE STRESS-ACTIVATED HISTIDINE KINASE MAK3"/>
    <property type="match status" value="1"/>
</dbReference>
<dbReference type="STRING" id="1263868.RESH_03512"/>
<dbReference type="SMART" id="SM00387">
    <property type="entry name" value="HATPase_c"/>
    <property type="match status" value="1"/>
</dbReference>
<evidence type="ECO:0000256" key="3">
    <source>
        <dbReference type="ARBA" id="ARBA00022553"/>
    </source>
</evidence>
<dbReference type="Pfam" id="PF02518">
    <property type="entry name" value="HATPase_c"/>
    <property type="match status" value="1"/>
</dbReference>
<dbReference type="Proteomes" id="UP000011996">
    <property type="component" value="Unassembled WGS sequence"/>
</dbReference>
<dbReference type="PATRIC" id="fig|1263868.3.peg.3789"/>
<dbReference type="PRINTS" id="PR00344">
    <property type="entry name" value="BCTRLSENSOR"/>
</dbReference>
<dbReference type="InterPro" id="IPR004358">
    <property type="entry name" value="Sig_transdc_His_kin-like_C"/>
</dbReference>
<dbReference type="InterPro" id="IPR000700">
    <property type="entry name" value="PAS-assoc_C"/>
</dbReference>
<dbReference type="SUPFAM" id="SSF47384">
    <property type="entry name" value="Homodimeric domain of signal transducing histidine kinase"/>
    <property type="match status" value="1"/>
</dbReference>